<reference evidence="2 3" key="1">
    <citation type="submission" date="2021-01" db="EMBL/GenBank/DDBJ databases">
        <title>WGS of actinomycetes isolated from Thailand.</title>
        <authorList>
            <person name="Thawai C."/>
        </authorList>
    </citation>
    <scope>NUCLEOTIDE SEQUENCE [LARGE SCALE GENOMIC DNA]</scope>
    <source>
        <strain evidence="2 3">CA1R205</strain>
    </source>
</reference>
<gene>
    <name evidence="2" type="ORF">JK363_01140</name>
</gene>
<dbReference type="RefSeq" id="WP_201870583.1">
    <property type="nucleotide sequence ID" value="NZ_JAERRF010000001.1"/>
</dbReference>
<dbReference type="InterPro" id="IPR000073">
    <property type="entry name" value="AB_hydrolase_1"/>
</dbReference>
<protein>
    <submittedName>
        <fullName evidence="2">Alpha/beta hydrolase</fullName>
    </submittedName>
</protein>
<keyword evidence="3" id="KW-1185">Reference proteome</keyword>
<dbReference type="EMBL" id="JAERRF010000001">
    <property type="protein sequence ID" value="MBL1095298.1"/>
    <property type="molecule type" value="Genomic_DNA"/>
</dbReference>
<name>A0ABS1N5H6_9ACTN</name>
<dbReference type="GO" id="GO:0016787">
    <property type="term" value="F:hydrolase activity"/>
    <property type="evidence" value="ECO:0007669"/>
    <property type="project" value="UniProtKB-KW"/>
</dbReference>
<evidence type="ECO:0000313" key="2">
    <source>
        <dbReference type="EMBL" id="MBL1095298.1"/>
    </source>
</evidence>
<dbReference type="Proteomes" id="UP000634229">
    <property type="component" value="Unassembled WGS sequence"/>
</dbReference>
<dbReference type="InterPro" id="IPR050266">
    <property type="entry name" value="AB_hydrolase_sf"/>
</dbReference>
<dbReference type="PANTHER" id="PTHR43798">
    <property type="entry name" value="MONOACYLGLYCEROL LIPASE"/>
    <property type="match status" value="1"/>
</dbReference>
<dbReference type="SUPFAM" id="SSF53474">
    <property type="entry name" value="alpha/beta-Hydrolases"/>
    <property type="match status" value="1"/>
</dbReference>
<evidence type="ECO:0000259" key="1">
    <source>
        <dbReference type="Pfam" id="PF00561"/>
    </source>
</evidence>
<dbReference type="Gene3D" id="3.40.50.1820">
    <property type="entry name" value="alpha/beta hydrolase"/>
    <property type="match status" value="1"/>
</dbReference>
<evidence type="ECO:0000313" key="3">
    <source>
        <dbReference type="Proteomes" id="UP000634229"/>
    </source>
</evidence>
<proteinExistence type="predicted"/>
<sequence length="279" mass="30017">MPAFFAPDGTELAYDVVGDGPPLIVIPGGPLQDPVYLGDLGGLSAHHRLITLHLRGTGRSATPEDSTTYRCDRLVPDVEALRVHLGLDRADLLAHSGGTNLAVRYAEHHPDRIRKLALITPSPMALGITISSDLRRETALLRQDEPWFPTAFAALEAMVSGTATPDSWQAIAPFRYGHWDATAQAHQAAENTQRNNEAAAVYASEGAFTPDTTRTALSDFHQPVLLLAGEFDLNSPPSSVAALAELLPTPHLTTQPATAHFPWLDDPVHFVSTTTAFLA</sequence>
<keyword evidence="2" id="KW-0378">Hydrolase</keyword>
<feature type="domain" description="AB hydrolase-1" evidence="1">
    <location>
        <begin position="21"/>
        <end position="262"/>
    </location>
</feature>
<dbReference type="PANTHER" id="PTHR43798:SF33">
    <property type="entry name" value="HYDROLASE, PUTATIVE (AFU_ORTHOLOGUE AFUA_2G14860)-RELATED"/>
    <property type="match status" value="1"/>
</dbReference>
<dbReference type="InterPro" id="IPR029058">
    <property type="entry name" value="AB_hydrolase_fold"/>
</dbReference>
<organism evidence="2 3">
    <name type="scientific">Streptomyces coffeae</name>
    <dbReference type="NCBI Taxonomy" id="621382"/>
    <lineage>
        <taxon>Bacteria</taxon>
        <taxon>Bacillati</taxon>
        <taxon>Actinomycetota</taxon>
        <taxon>Actinomycetes</taxon>
        <taxon>Kitasatosporales</taxon>
        <taxon>Streptomycetaceae</taxon>
        <taxon>Streptomyces</taxon>
    </lineage>
</organism>
<comment type="caution">
    <text evidence="2">The sequence shown here is derived from an EMBL/GenBank/DDBJ whole genome shotgun (WGS) entry which is preliminary data.</text>
</comment>
<dbReference type="Pfam" id="PF00561">
    <property type="entry name" value="Abhydrolase_1"/>
    <property type="match status" value="1"/>
</dbReference>
<accession>A0ABS1N5H6</accession>